<reference evidence="1" key="1">
    <citation type="submission" date="2019-11" db="EMBL/GenBank/DDBJ databases">
        <title>Comparative genomics of photobacteria reveal adaptation to distinct habitats.</title>
        <authorList>
            <person name="Fuertes-Perez S."/>
            <person name="Hilgarth M."/>
            <person name="Vogel R.F."/>
        </authorList>
    </citation>
    <scope>NUCLEOTIDE SEQUENCE</scope>
    <source>
        <strain evidence="1">TMW2.2145</strain>
    </source>
</reference>
<proteinExistence type="predicted"/>
<dbReference type="RefSeq" id="WP_232581631.1">
    <property type="nucleotide sequence ID" value="NZ_WMCP01000026.1"/>
</dbReference>
<gene>
    <name evidence="1" type="ORF">GLP33_17230</name>
</gene>
<dbReference type="EMBL" id="WMCP01000026">
    <property type="protein sequence ID" value="MCF2303477.1"/>
    <property type="molecule type" value="Genomic_DNA"/>
</dbReference>
<protein>
    <submittedName>
        <fullName evidence="1">Uncharacterized protein</fullName>
    </submittedName>
</protein>
<evidence type="ECO:0000313" key="1">
    <source>
        <dbReference type="EMBL" id="MCF2303477.1"/>
    </source>
</evidence>
<organism evidence="1 2">
    <name type="scientific">Photobacterium phosphoreum</name>
    <dbReference type="NCBI Taxonomy" id="659"/>
    <lineage>
        <taxon>Bacteria</taxon>
        <taxon>Pseudomonadati</taxon>
        <taxon>Pseudomonadota</taxon>
        <taxon>Gammaproteobacteria</taxon>
        <taxon>Vibrionales</taxon>
        <taxon>Vibrionaceae</taxon>
        <taxon>Photobacterium</taxon>
    </lineage>
</organism>
<evidence type="ECO:0000313" key="2">
    <source>
        <dbReference type="Proteomes" id="UP000813876"/>
    </source>
</evidence>
<accession>A0AAW4ZWJ2</accession>
<dbReference type="PROSITE" id="PS51257">
    <property type="entry name" value="PROKAR_LIPOPROTEIN"/>
    <property type="match status" value="1"/>
</dbReference>
<name>A0AAW4ZWJ2_PHOPO</name>
<dbReference type="AlphaFoldDB" id="A0AAW4ZWJ2"/>
<sequence>MKKLIAAVAILAGLTGCGEEYGKWVQIKGDPIIQVSVKGSNGATVNAQFLLNQLGTVSFRILIPDVCDKATDIVETTPMRVEDKLIRVWEMCNGKDIISFPQTEAGNNYIRQKFANQQSVMVGTTQIPTKGLEPLYNRLVNYKDSVGDAI</sequence>
<comment type="caution">
    <text evidence="1">The sequence shown here is derived from an EMBL/GenBank/DDBJ whole genome shotgun (WGS) entry which is preliminary data.</text>
</comment>
<dbReference type="Proteomes" id="UP000813876">
    <property type="component" value="Unassembled WGS sequence"/>
</dbReference>